<feature type="region of interest" description="Disordered" evidence="1">
    <location>
        <begin position="1"/>
        <end position="61"/>
    </location>
</feature>
<protein>
    <submittedName>
        <fullName evidence="2">Uncharacterized protein</fullName>
    </submittedName>
</protein>
<feature type="compositionally biased region" description="Low complexity" evidence="1">
    <location>
        <begin position="159"/>
        <end position="183"/>
    </location>
</feature>
<dbReference type="OrthoDB" id="3543639at2"/>
<keyword evidence="3" id="KW-1185">Reference proteome</keyword>
<sequence>MSAPAIAQGPTPSPTPATSPPSALTTPANEALAQAKKNNKRVEIESMRSESATFYANPDGKTVHMEMHTQPIRVKDADGEGFQPIDTTLVEADGVIKPMAAHGGLVLSAGRDKTLLKSQAADAVAKISWPSTLLEPRLKGDTATYPGAYGKGRDLVVTRPRPAFSSRSSSPSGPQDRSPSGCL</sequence>
<organism evidence="2 3">
    <name type="scientific">Nonomuraea phyllanthi</name>
    <dbReference type="NCBI Taxonomy" id="2219224"/>
    <lineage>
        <taxon>Bacteria</taxon>
        <taxon>Bacillati</taxon>
        <taxon>Actinomycetota</taxon>
        <taxon>Actinomycetes</taxon>
        <taxon>Streptosporangiales</taxon>
        <taxon>Streptosporangiaceae</taxon>
        <taxon>Nonomuraea</taxon>
    </lineage>
</organism>
<name>A0A5C4WR39_9ACTN</name>
<comment type="caution">
    <text evidence="2">The sequence shown here is derived from an EMBL/GenBank/DDBJ whole genome shotgun (WGS) entry which is preliminary data.</text>
</comment>
<dbReference type="AlphaFoldDB" id="A0A5C4WR39"/>
<evidence type="ECO:0000313" key="3">
    <source>
        <dbReference type="Proteomes" id="UP000312512"/>
    </source>
</evidence>
<evidence type="ECO:0000313" key="2">
    <source>
        <dbReference type="EMBL" id="KAB8195499.1"/>
    </source>
</evidence>
<accession>A0A5C4WR39</accession>
<reference evidence="2 3" key="1">
    <citation type="submission" date="2019-10" db="EMBL/GenBank/DDBJ databases">
        <title>Nonomuraea sp. nov., isolated from Phyllanthus amarus.</title>
        <authorList>
            <person name="Klykleung N."/>
            <person name="Tanasupawat S."/>
        </authorList>
    </citation>
    <scope>NUCLEOTIDE SEQUENCE [LARGE SCALE GENOMIC DNA]</scope>
    <source>
        <strain evidence="2 3">PA1-10</strain>
    </source>
</reference>
<dbReference type="EMBL" id="VDLX02000004">
    <property type="protein sequence ID" value="KAB8195499.1"/>
    <property type="molecule type" value="Genomic_DNA"/>
</dbReference>
<evidence type="ECO:0000256" key="1">
    <source>
        <dbReference type="SAM" id="MobiDB-lite"/>
    </source>
</evidence>
<gene>
    <name evidence="2" type="ORF">FH608_014345</name>
</gene>
<feature type="region of interest" description="Disordered" evidence="1">
    <location>
        <begin position="139"/>
        <end position="183"/>
    </location>
</feature>
<dbReference type="Proteomes" id="UP000312512">
    <property type="component" value="Unassembled WGS sequence"/>
</dbReference>
<dbReference type="RefSeq" id="WP_139630938.1">
    <property type="nucleotide sequence ID" value="NZ_VDLX02000004.1"/>
</dbReference>
<proteinExistence type="predicted"/>